<proteinExistence type="predicted"/>
<dbReference type="EMBL" id="CP000816">
    <property type="protein sequence ID" value="ABU82468.1"/>
    <property type="molecule type" value="Genomic_DNA"/>
</dbReference>
<dbReference type="Proteomes" id="UP000000262">
    <property type="component" value="Chromosome"/>
</dbReference>
<organism evidence="1 2">
    <name type="scientific">Ignicoccus hospitalis (strain KIN4/I / DSM 18386 / JCM 14125)</name>
    <dbReference type="NCBI Taxonomy" id="453591"/>
    <lineage>
        <taxon>Archaea</taxon>
        <taxon>Thermoproteota</taxon>
        <taxon>Thermoprotei</taxon>
        <taxon>Desulfurococcales</taxon>
        <taxon>Desulfurococcaceae</taxon>
        <taxon>Ignicoccus</taxon>
    </lineage>
</organism>
<accession>A8AC16</accession>
<dbReference type="STRING" id="453591.Igni_1292"/>
<dbReference type="RefSeq" id="WP_012123432.1">
    <property type="nucleotide sequence ID" value="NC_009776.1"/>
</dbReference>
<dbReference type="GeneID" id="78823966"/>
<protein>
    <submittedName>
        <fullName evidence="1">Uncharacterized protein</fullName>
    </submittedName>
</protein>
<evidence type="ECO:0000313" key="2">
    <source>
        <dbReference type="Proteomes" id="UP000000262"/>
    </source>
</evidence>
<dbReference type="HOGENOM" id="CLU_3282815_0_0_2"/>
<evidence type="ECO:0000313" key="1">
    <source>
        <dbReference type="EMBL" id="ABU82468.1"/>
    </source>
</evidence>
<dbReference type="KEGG" id="iho:Igni_1292"/>
<sequence>MIQSRLISFKREAKEQLDALKESKPSVDYKAIESKLGLVE</sequence>
<dbReference type="AlphaFoldDB" id="A8AC16"/>
<reference evidence="1 2" key="1">
    <citation type="journal article" date="2008" name="Genome Biol.">
        <title>A genomic analysis of the archaeal system Ignicoccus hospitalis-Nanoarchaeum equitans.</title>
        <authorList>
            <person name="Podar M."/>
            <person name="Anderson I."/>
            <person name="Makarova K.S."/>
            <person name="Elkins J.G."/>
            <person name="Ivanova N."/>
            <person name="Wall M.A."/>
            <person name="Lykidis A."/>
            <person name="Mavromatis K."/>
            <person name="Sun H."/>
            <person name="Hudson M.E."/>
            <person name="Chen W."/>
            <person name="Deciu C."/>
            <person name="Hutchison D."/>
            <person name="Eads J.R."/>
            <person name="Anderson A."/>
            <person name="Fernandes F."/>
            <person name="Szeto E."/>
            <person name="Lapidus A."/>
            <person name="Kyrpides N.C."/>
            <person name="Saier M.H.Jr."/>
            <person name="Richardson P.M."/>
            <person name="Rachel R."/>
            <person name="Huber H."/>
            <person name="Eisen J.A."/>
            <person name="Koonin E.V."/>
            <person name="Keller M."/>
            <person name="Stetter K.O."/>
        </authorList>
    </citation>
    <scope>NUCLEOTIDE SEQUENCE [LARGE SCALE GENOMIC DNA]</scope>
    <source>
        <strain evidence="2">KIN4/I / DSM 18386 / JCM 14125</strain>
    </source>
</reference>
<name>A8AC16_IGNH4</name>
<gene>
    <name evidence="1" type="ordered locus">Igni_1292</name>
</gene>
<keyword evidence="2" id="KW-1185">Reference proteome</keyword>